<reference evidence="3 4" key="1">
    <citation type="submission" date="2023-07" db="EMBL/GenBank/DDBJ databases">
        <title>Genomic Encyclopedia of Type Strains, Phase IV (KMG-IV): sequencing the most valuable type-strain genomes for metagenomic binning, comparative biology and taxonomic classification.</title>
        <authorList>
            <person name="Goeker M."/>
        </authorList>
    </citation>
    <scope>NUCLEOTIDE SEQUENCE [LARGE SCALE GENOMIC DNA]</scope>
    <source>
        <strain evidence="3 4">DSM 18695</strain>
    </source>
</reference>
<evidence type="ECO:0000256" key="1">
    <source>
        <dbReference type="ARBA" id="ARBA00007435"/>
    </source>
</evidence>
<evidence type="ECO:0000313" key="4">
    <source>
        <dbReference type="Proteomes" id="UP001228905"/>
    </source>
</evidence>
<dbReference type="Gene3D" id="3.40.1440.10">
    <property type="entry name" value="GIY-YIG endonuclease"/>
    <property type="match status" value="1"/>
</dbReference>
<organism evidence="3 4">
    <name type="scientific">Caulobacter ginsengisoli</name>
    <dbReference type="NCBI Taxonomy" id="400775"/>
    <lineage>
        <taxon>Bacteria</taxon>
        <taxon>Pseudomonadati</taxon>
        <taxon>Pseudomonadota</taxon>
        <taxon>Alphaproteobacteria</taxon>
        <taxon>Caulobacterales</taxon>
        <taxon>Caulobacteraceae</taxon>
        <taxon>Caulobacter</taxon>
    </lineage>
</organism>
<dbReference type="EMBL" id="JAUSVS010000011">
    <property type="protein sequence ID" value="MDQ0466415.1"/>
    <property type="molecule type" value="Genomic_DNA"/>
</dbReference>
<evidence type="ECO:0000313" key="3">
    <source>
        <dbReference type="EMBL" id="MDQ0466415.1"/>
    </source>
</evidence>
<dbReference type="GO" id="GO:0004519">
    <property type="term" value="F:endonuclease activity"/>
    <property type="evidence" value="ECO:0007669"/>
    <property type="project" value="UniProtKB-KW"/>
</dbReference>
<protein>
    <submittedName>
        <fullName evidence="3">Endonuclease</fullName>
    </submittedName>
</protein>
<dbReference type="Pfam" id="PF01541">
    <property type="entry name" value="GIY-YIG"/>
    <property type="match status" value="1"/>
</dbReference>
<dbReference type="PANTHER" id="PTHR34477:SF5">
    <property type="entry name" value="BSL5627 PROTEIN"/>
    <property type="match status" value="1"/>
</dbReference>
<accession>A0ABU0IWQ2</accession>
<proteinExistence type="inferred from homology"/>
<feature type="domain" description="GIY-YIG" evidence="2">
    <location>
        <begin position="1"/>
        <end position="78"/>
    </location>
</feature>
<keyword evidence="4" id="KW-1185">Reference proteome</keyword>
<dbReference type="RefSeq" id="WP_307352509.1">
    <property type="nucleotide sequence ID" value="NZ_JAUSVS010000011.1"/>
</dbReference>
<comment type="similarity">
    <text evidence="1">Belongs to the UPF0213 family.</text>
</comment>
<comment type="caution">
    <text evidence="3">The sequence shown here is derived from an EMBL/GenBank/DDBJ whole genome shotgun (WGS) entry which is preliminary data.</text>
</comment>
<keyword evidence="3" id="KW-0255">Endonuclease</keyword>
<evidence type="ECO:0000259" key="2">
    <source>
        <dbReference type="PROSITE" id="PS50164"/>
    </source>
</evidence>
<dbReference type="CDD" id="cd10448">
    <property type="entry name" value="GIY-YIG_unchar_3"/>
    <property type="match status" value="1"/>
</dbReference>
<dbReference type="PROSITE" id="PS50164">
    <property type="entry name" value="GIY_YIG"/>
    <property type="match status" value="1"/>
</dbReference>
<dbReference type="InterPro" id="IPR000305">
    <property type="entry name" value="GIY-YIG_endonuc"/>
</dbReference>
<dbReference type="SUPFAM" id="SSF82771">
    <property type="entry name" value="GIY-YIG endonuclease"/>
    <property type="match status" value="1"/>
</dbReference>
<gene>
    <name evidence="3" type="ORF">QO010_004208</name>
</gene>
<dbReference type="InterPro" id="IPR050190">
    <property type="entry name" value="UPF0213_domain"/>
</dbReference>
<dbReference type="PANTHER" id="PTHR34477">
    <property type="entry name" value="UPF0213 PROTEIN YHBQ"/>
    <property type="match status" value="1"/>
</dbReference>
<keyword evidence="3" id="KW-0378">Hydrolase</keyword>
<dbReference type="Proteomes" id="UP001228905">
    <property type="component" value="Unassembled WGS sequence"/>
</dbReference>
<name>A0ABU0IWQ2_9CAUL</name>
<sequence length="113" mass="13547">MAFYAYIMASRPHGTLYTGQTDDISRRAWQHREKGMPGFTKRYDVTRLVWYEVHDTRESACLRERQIKAWKRRWKIELIEAENPTWRDLYEELNSLPPEQAPLVLTDKPIPEP</sequence>
<dbReference type="InterPro" id="IPR035901">
    <property type="entry name" value="GIY-YIG_endonuc_sf"/>
</dbReference>
<keyword evidence="3" id="KW-0540">Nuclease</keyword>